<reference evidence="2 3" key="1">
    <citation type="submission" date="2021-02" db="EMBL/GenBank/DDBJ databases">
        <title>Actinophytocola xerophila sp. nov., isolated from soil of cotton cropping field.</title>
        <authorList>
            <person name="Huang R."/>
            <person name="Chen X."/>
            <person name="Ge X."/>
            <person name="Liu W."/>
        </authorList>
    </citation>
    <scope>NUCLEOTIDE SEQUENCE [LARGE SCALE GENOMIC DNA]</scope>
    <source>
        <strain evidence="2 3">S1-96</strain>
    </source>
</reference>
<evidence type="ECO:0000313" key="3">
    <source>
        <dbReference type="Proteomes" id="UP001156441"/>
    </source>
</evidence>
<dbReference type="RefSeq" id="WP_260189843.1">
    <property type="nucleotide sequence ID" value="NZ_JAFFZE010000006.1"/>
</dbReference>
<proteinExistence type="predicted"/>
<dbReference type="NCBIfam" id="TIGR03815">
    <property type="entry name" value="CpaE_hom_Actino"/>
    <property type="match status" value="1"/>
</dbReference>
<protein>
    <submittedName>
        <fullName evidence="2">CpaE-like family protein</fullName>
    </submittedName>
</protein>
<dbReference type="PANTHER" id="PTHR43384">
    <property type="entry name" value="SEPTUM SITE-DETERMINING PROTEIN MIND HOMOLOG, CHLOROPLASTIC-RELATED"/>
    <property type="match status" value="1"/>
</dbReference>
<accession>A0ABT2J410</accession>
<sequence length="360" mass="37512">MEQTRPLAYVEDEHLLDDVLKVAAAAGCELECPPDVAAARSRWHTAPVVVLDTRAAEHCAQAGLPRRVAVYLVTAEPGTDPPWRQAVAVGAEQVLELPTAETHLVTALADATEAPASTTGRAMAVIGARGGAGASVFAAALGLTALRTANNALLIDCDPLGGGLDVVLGAEQEEGLRWPDLQLRTGRVPATSLHDALPTRTRGKTRLTLLSGARKGTSPAPEAVAAVLEAGRRAGETVICDLPRSLDPGSRAALAKADVTLMIVPAELRACLSARLLADSLADLGVTPHLVIRGPSPGRLTPAQMTKAIGHPLLTVMRPEPNLPQALEDGNFTPRPKGPLARAARTALTHLSTQPRRATS</sequence>
<evidence type="ECO:0000313" key="2">
    <source>
        <dbReference type="EMBL" id="MCT2582496.1"/>
    </source>
</evidence>
<evidence type="ECO:0000259" key="1">
    <source>
        <dbReference type="Pfam" id="PF26563"/>
    </source>
</evidence>
<organism evidence="2 3">
    <name type="scientific">Actinophytocola gossypii</name>
    <dbReference type="NCBI Taxonomy" id="2812003"/>
    <lineage>
        <taxon>Bacteria</taxon>
        <taxon>Bacillati</taxon>
        <taxon>Actinomycetota</taxon>
        <taxon>Actinomycetes</taxon>
        <taxon>Pseudonocardiales</taxon>
        <taxon>Pseudonocardiaceae</taxon>
    </lineage>
</organism>
<keyword evidence="3" id="KW-1185">Reference proteome</keyword>
<feature type="domain" description="Rv3660c-like CheY-like N-terminal" evidence="1">
    <location>
        <begin position="10"/>
        <end position="115"/>
    </location>
</feature>
<dbReference type="InterPro" id="IPR050625">
    <property type="entry name" value="ParA/MinD_ATPase"/>
</dbReference>
<dbReference type="InterPro" id="IPR027417">
    <property type="entry name" value="P-loop_NTPase"/>
</dbReference>
<dbReference type="InterPro" id="IPR022521">
    <property type="entry name" value="Rv3660c"/>
</dbReference>
<dbReference type="Pfam" id="PF26563">
    <property type="entry name" value="Rv3660c_N"/>
    <property type="match status" value="1"/>
</dbReference>
<dbReference type="InterPro" id="IPR059050">
    <property type="entry name" value="Rv3660c_N"/>
</dbReference>
<comment type="caution">
    <text evidence="2">The sequence shown here is derived from an EMBL/GenBank/DDBJ whole genome shotgun (WGS) entry which is preliminary data.</text>
</comment>
<dbReference type="Proteomes" id="UP001156441">
    <property type="component" value="Unassembled WGS sequence"/>
</dbReference>
<dbReference type="SUPFAM" id="SSF52540">
    <property type="entry name" value="P-loop containing nucleoside triphosphate hydrolases"/>
    <property type="match status" value="1"/>
</dbReference>
<name>A0ABT2J410_9PSEU</name>
<dbReference type="Gene3D" id="3.40.50.300">
    <property type="entry name" value="P-loop containing nucleotide triphosphate hydrolases"/>
    <property type="match status" value="1"/>
</dbReference>
<gene>
    <name evidence="2" type="ORF">JT362_05090</name>
</gene>
<dbReference type="PANTHER" id="PTHR43384:SF11">
    <property type="entry name" value="SEPTUM SITE DETERMINING PROTEIN"/>
    <property type="match status" value="1"/>
</dbReference>
<dbReference type="EMBL" id="JAFFZE010000006">
    <property type="protein sequence ID" value="MCT2582496.1"/>
    <property type="molecule type" value="Genomic_DNA"/>
</dbReference>